<comment type="caution">
    <text evidence="1">The sequence shown here is derived from an EMBL/GenBank/DDBJ whole genome shotgun (WGS) entry which is preliminary data.</text>
</comment>
<proteinExistence type="predicted"/>
<name>A0ABW8XAI1_9CYAN</name>
<dbReference type="Gene3D" id="3.30.565.10">
    <property type="entry name" value="Histidine kinase-like ATPase, C-terminal domain"/>
    <property type="match status" value="1"/>
</dbReference>
<protein>
    <recommendedName>
        <fullName evidence="3">Histidine kinase/HSP90-like ATPase domain-containing protein</fullName>
    </recommendedName>
</protein>
<keyword evidence="2" id="KW-1185">Reference proteome</keyword>
<gene>
    <name evidence="1" type="ORF">AB0756_16630</name>
</gene>
<accession>A0ABW8XAI1</accession>
<dbReference type="SUPFAM" id="SSF55874">
    <property type="entry name" value="ATPase domain of HSP90 chaperone/DNA topoisomerase II/histidine kinase"/>
    <property type="match status" value="1"/>
</dbReference>
<organism evidence="1 2">
    <name type="scientific">Tolypothrix campylonemoides VB511288_2</name>
    <dbReference type="NCBI Taxonomy" id="3232311"/>
    <lineage>
        <taxon>Bacteria</taxon>
        <taxon>Bacillati</taxon>
        <taxon>Cyanobacteriota</taxon>
        <taxon>Cyanophyceae</taxon>
        <taxon>Nostocales</taxon>
        <taxon>Tolypothrichaceae</taxon>
        <taxon>Tolypothrix</taxon>
    </lineage>
</organism>
<dbReference type="RefSeq" id="WP_408019934.1">
    <property type="nucleotide sequence ID" value="NZ_JBFPMW010000005.1"/>
</dbReference>
<evidence type="ECO:0000313" key="1">
    <source>
        <dbReference type="EMBL" id="MFL9818680.1"/>
    </source>
</evidence>
<dbReference type="EMBL" id="JBFPMW010000005">
    <property type="protein sequence ID" value="MFL9818680.1"/>
    <property type="molecule type" value="Genomic_DNA"/>
</dbReference>
<evidence type="ECO:0008006" key="3">
    <source>
        <dbReference type="Google" id="ProtNLM"/>
    </source>
</evidence>
<dbReference type="InterPro" id="IPR036890">
    <property type="entry name" value="HATPase_C_sf"/>
</dbReference>
<reference evidence="1 2" key="1">
    <citation type="submission" date="2024-07" db="EMBL/GenBank/DDBJ databases">
        <authorList>
            <person name="Tripathy S."/>
        </authorList>
    </citation>
    <scope>NUCLEOTIDE SEQUENCE [LARGE SCALE GENOMIC DNA]</scope>
    <source>
        <strain evidence="1 2">VB511288_2</strain>
    </source>
</reference>
<evidence type="ECO:0000313" key="2">
    <source>
        <dbReference type="Proteomes" id="UP001629223"/>
    </source>
</evidence>
<dbReference type="Proteomes" id="UP001629223">
    <property type="component" value="Unassembled WGS sequence"/>
</dbReference>
<sequence>MPYVFDYFGQGDGSITTTSFGGMGLELAVVCHIVEMLGRTIKADRSGEV</sequence>